<organism evidence="1 3">
    <name type="scientific">Medicago truncatula</name>
    <name type="common">Barrel medic</name>
    <name type="synonym">Medicago tribuloides</name>
    <dbReference type="NCBI Taxonomy" id="3880"/>
    <lineage>
        <taxon>Eukaryota</taxon>
        <taxon>Viridiplantae</taxon>
        <taxon>Streptophyta</taxon>
        <taxon>Embryophyta</taxon>
        <taxon>Tracheophyta</taxon>
        <taxon>Spermatophyta</taxon>
        <taxon>Magnoliopsida</taxon>
        <taxon>eudicotyledons</taxon>
        <taxon>Gunneridae</taxon>
        <taxon>Pentapetalae</taxon>
        <taxon>rosids</taxon>
        <taxon>fabids</taxon>
        <taxon>Fabales</taxon>
        <taxon>Fabaceae</taxon>
        <taxon>Papilionoideae</taxon>
        <taxon>50 kb inversion clade</taxon>
        <taxon>NPAAA clade</taxon>
        <taxon>Hologalegina</taxon>
        <taxon>IRL clade</taxon>
        <taxon>Trifolieae</taxon>
        <taxon>Medicago</taxon>
    </lineage>
</organism>
<sequence length="86" mass="9059">MHFPSTILALKGAKSLSKGQNPWQTGHLGGKKRGADGLAKALIANTLPGATPLAEKRGAEPLANRATFSLAEPLAWSVTFVCRLHL</sequence>
<dbReference type="Proteomes" id="UP000002051">
    <property type="component" value="Chromosome 2"/>
</dbReference>
<keyword evidence="3" id="KW-1185">Reference proteome</keyword>
<gene>
    <name evidence="1" type="ordered locus">MTR_2g084455</name>
</gene>
<dbReference type="EnsemblPlants" id="KEH38896">
    <property type="protein sequence ID" value="KEH38896"/>
    <property type="gene ID" value="MTR_2g084455"/>
</dbReference>
<dbReference type="HOGENOM" id="CLU_2501305_0_0_1"/>
<proteinExistence type="predicted"/>
<evidence type="ECO:0000313" key="3">
    <source>
        <dbReference type="Proteomes" id="UP000002051"/>
    </source>
</evidence>
<reference evidence="1 3" key="1">
    <citation type="journal article" date="2011" name="Nature">
        <title>The Medicago genome provides insight into the evolution of rhizobial symbioses.</title>
        <authorList>
            <person name="Young N.D."/>
            <person name="Debelle F."/>
            <person name="Oldroyd G.E."/>
            <person name="Geurts R."/>
            <person name="Cannon S.B."/>
            <person name="Udvardi M.K."/>
            <person name="Benedito V.A."/>
            <person name="Mayer K.F."/>
            <person name="Gouzy J."/>
            <person name="Schoof H."/>
            <person name="Van de Peer Y."/>
            <person name="Proost S."/>
            <person name="Cook D.R."/>
            <person name="Meyers B.C."/>
            <person name="Spannagl M."/>
            <person name="Cheung F."/>
            <person name="De Mita S."/>
            <person name="Krishnakumar V."/>
            <person name="Gundlach H."/>
            <person name="Zhou S."/>
            <person name="Mudge J."/>
            <person name="Bharti A.K."/>
            <person name="Murray J.D."/>
            <person name="Naoumkina M.A."/>
            <person name="Rosen B."/>
            <person name="Silverstein K.A."/>
            <person name="Tang H."/>
            <person name="Rombauts S."/>
            <person name="Zhao P.X."/>
            <person name="Zhou P."/>
            <person name="Barbe V."/>
            <person name="Bardou P."/>
            <person name="Bechner M."/>
            <person name="Bellec A."/>
            <person name="Berger A."/>
            <person name="Berges H."/>
            <person name="Bidwell S."/>
            <person name="Bisseling T."/>
            <person name="Choisne N."/>
            <person name="Couloux A."/>
            <person name="Denny R."/>
            <person name="Deshpande S."/>
            <person name="Dai X."/>
            <person name="Doyle J.J."/>
            <person name="Dudez A.M."/>
            <person name="Farmer A.D."/>
            <person name="Fouteau S."/>
            <person name="Franken C."/>
            <person name="Gibelin C."/>
            <person name="Gish J."/>
            <person name="Goldstein S."/>
            <person name="Gonzalez A.J."/>
            <person name="Green P.J."/>
            <person name="Hallab A."/>
            <person name="Hartog M."/>
            <person name="Hua A."/>
            <person name="Humphray S.J."/>
            <person name="Jeong D.H."/>
            <person name="Jing Y."/>
            <person name="Jocker A."/>
            <person name="Kenton S.M."/>
            <person name="Kim D.J."/>
            <person name="Klee K."/>
            <person name="Lai H."/>
            <person name="Lang C."/>
            <person name="Lin S."/>
            <person name="Macmil S.L."/>
            <person name="Magdelenat G."/>
            <person name="Matthews L."/>
            <person name="McCorrison J."/>
            <person name="Monaghan E.L."/>
            <person name="Mun J.H."/>
            <person name="Najar F.Z."/>
            <person name="Nicholson C."/>
            <person name="Noirot C."/>
            <person name="O'Bleness M."/>
            <person name="Paule C.R."/>
            <person name="Poulain J."/>
            <person name="Prion F."/>
            <person name="Qin B."/>
            <person name="Qu C."/>
            <person name="Retzel E.F."/>
            <person name="Riddle C."/>
            <person name="Sallet E."/>
            <person name="Samain S."/>
            <person name="Samson N."/>
            <person name="Sanders I."/>
            <person name="Saurat O."/>
            <person name="Scarpelli C."/>
            <person name="Schiex T."/>
            <person name="Segurens B."/>
            <person name="Severin A.J."/>
            <person name="Sherrier D.J."/>
            <person name="Shi R."/>
            <person name="Sims S."/>
            <person name="Singer S.R."/>
            <person name="Sinharoy S."/>
            <person name="Sterck L."/>
            <person name="Viollet A."/>
            <person name="Wang B.B."/>
            <person name="Wang K."/>
            <person name="Wang M."/>
            <person name="Wang X."/>
            <person name="Warfsmann J."/>
            <person name="Weissenbach J."/>
            <person name="White D.D."/>
            <person name="White J.D."/>
            <person name="Wiley G.B."/>
            <person name="Wincker P."/>
            <person name="Xing Y."/>
            <person name="Yang L."/>
            <person name="Yao Z."/>
            <person name="Ying F."/>
            <person name="Zhai J."/>
            <person name="Zhou L."/>
            <person name="Zuber A."/>
            <person name="Denarie J."/>
            <person name="Dixon R.A."/>
            <person name="May G.D."/>
            <person name="Schwartz D.C."/>
            <person name="Rogers J."/>
            <person name="Quetier F."/>
            <person name="Town C.D."/>
            <person name="Roe B.A."/>
        </authorList>
    </citation>
    <scope>NUCLEOTIDE SEQUENCE [LARGE SCALE GENOMIC DNA]</scope>
    <source>
        <strain evidence="1">A17</strain>
        <strain evidence="2 3">cv. Jemalong A17</strain>
    </source>
</reference>
<dbReference type="AlphaFoldDB" id="A0A072VBD9"/>
<evidence type="ECO:0000313" key="1">
    <source>
        <dbReference type="EMBL" id="KEH38896.1"/>
    </source>
</evidence>
<evidence type="ECO:0000313" key="2">
    <source>
        <dbReference type="EnsemblPlants" id="KEH38896"/>
    </source>
</evidence>
<dbReference type="EMBL" id="CM001218">
    <property type="protein sequence ID" value="KEH38896.1"/>
    <property type="molecule type" value="Genomic_DNA"/>
</dbReference>
<protein>
    <submittedName>
        <fullName evidence="1 2">Uncharacterized protein</fullName>
    </submittedName>
</protein>
<name>A0A072VBD9_MEDTR</name>
<reference evidence="1 3" key="2">
    <citation type="journal article" date="2014" name="BMC Genomics">
        <title>An improved genome release (version Mt4.0) for the model legume Medicago truncatula.</title>
        <authorList>
            <person name="Tang H."/>
            <person name="Krishnakumar V."/>
            <person name="Bidwell S."/>
            <person name="Rosen B."/>
            <person name="Chan A."/>
            <person name="Zhou S."/>
            <person name="Gentzbittel L."/>
            <person name="Childs K.L."/>
            <person name="Yandell M."/>
            <person name="Gundlach H."/>
            <person name="Mayer K.F."/>
            <person name="Schwartz D.C."/>
            <person name="Town C.D."/>
        </authorList>
    </citation>
    <scope>GENOME REANNOTATION</scope>
    <source>
        <strain evidence="1">A17</strain>
        <strain evidence="2 3">cv. Jemalong A17</strain>
    </source>
</reference>
<reference evidence="2" key="3">
    <citation type="submission" date="2015-04" db="UniProtKB">
        <authorList>
            <consortium name="EnsemblPlants"/>
        </authorList>
    </citation>
    <scope>IDENTIFICATION</scope>
    <source>
        <strain evidence="2">cv. Jemalong A17</strain>
    </source>
</reference>
<accession>A0A072VBD9</accession>